<keyword evidence="3" id="KW-1185">Reference proteome</keyword>
<proteinExistence type="predicted"/>
<evidence type="ECO:0000313" key="3">
    <source>
        <dbReference type="Proteomes" id="UP000272942"/>
    </source>
</evidence>
<reference evidence="4" key="1">
    <citation type="submission" date="2016-06" db="UniProtKB">
        <authorList>
            <consortium name="WormBaseParasite"/>
        </authorList>
    </citation>
    <scope>IDENTIFICATION</scope>
</reference>
<name>A0A183BE77_9TREM</name>
<feature type="compositionally biased region" description="Basic and acidic residues" evidence="1">
    <location>
        <begin position="62"/>
        <end position="74"/>
    </location>
</feature>
<feature type="region of interest" description="Disordered" evidence="1">
    <location>
        <begin position="1"/>
        <end position="121"/>
    </location>
</feature>
<evidence type="ECO:0000313" key="2">
    <source>
        <dbReference type="EMBL" id="VDP94806.1"/>
    </source>
</evidence>
<reference evidence="2 3" key="2">
    <citation type="submission" date="2018-11" db="EMBL/GenBank/DDBJ databases">
        <authorList>
            <consortium name="Pathogen Informatics"/>
        </authorList>
    </citation>
    <scope>NUCLEOTIDE SEQUENCE [LARGE SCALE GENOMIC DNA]</scope>
    <source>
        <strain evidence="2 3">Egypt</strain>
    </source>
</reference>
<dbReference type="AlphaFoldDB" id="A0A183BE77"/>
<evidence type="ECO:0000313" key="4">
    <source>
        <dbReference type="WBParaSite" id="ECPE_0001755701-mRNA-1"/>
    </source>
</evidence>
<feature type="compositionally biased region" description="Polar residues" evidence="1">
    <location>
        <begin position="76"/>
        <end position="93"/>
    </location>
</feature>
<sequence>MGSVSSATKPAEKPKASPLSESTPEARGVLRRAGPQVKKYRKPRRPRSLPKHRSCPGNGACKAEEHESRQRDNYSCKGTASRPQDKTNGNTGKVNWIPQLGHSSGQHNLAQASRGERGSGGAADLEELVSPVSGLRVTNIGQAKGGLSWVADDMPTVKVIAKDEVAPRALRPRNLML</sequence>
<dbReference type="WBParaSite" id="ECPE_0001755701-mRNA-1">
    <property type="protein sequence ID" value="ECPE_0001755701-mRNA-1"/>
    <property type="gene ID" value="ECPE_0001755701"/>
</dbReference>
<dbReference type="Proteomes" id="UP000272942">
    <property type="component" value="Unassembled WGS sequence"/>
</dbReference>
<feature type="compositionally biased region" description="Basic residues" evidence="1">
    <location>
        <begin position="38"/>
        <end position="54"/>
    </location>
</feature>
<evidence type="ECO:0000256" key="1">
    <source>
        <dbReference type="SAM" id="MobiDB-lite"/>
    </source>
</evidence>
<organism evidence="4">
    <name type="scientific">Echinostoma caproni</name>
    <dbReference type="NCBI Taxonomy" id="27848"/>
    <lineage>
        <taxon>Eukaryota</taxon>
        <taxon>Metazoa</taxon>
        <taxon>Spiralia</taxon>
        <taxon>Lophotrochozoa</taxon>
        <taxon>Platyhelminthes</taxon>
        <taxon>Trematoda</taxon>
        <taxon>Digenea</taxon>
        <taxon>Plagiorchiida</taxon>
        <taxon>Echinostomata</taxon>
        <taxon>Echinostomatoidea</taxon>
        <taxon>Echinostomatidae</taxon>
        <taxon>Echinostoma</taxon>
    </lineage>
</organism>
<accession>A0A183BE77</accession>
<protein>
    <submittedName>
        <fullName evidence="4">Chromobox protein homolog 6</fullName>
    </submittedName>
</protein>
<dbReference type="EMBL" id="UZAN01069774">
    <property type="protein sequence ID" value="VDP94806.1"/>
    <property type="molecule type" value="Genomic_DNA"/>
</dbReference>
<gene>
    <name evidence="2" type="ORF">ECPE_LOCUS17512</name>
</gene>